<reference evidence="11 12" key="1">
    <citation type="submission" date="2017-10" db="EMBL/GenBank/DDBJ databases">
        <title>Genomics of the genus Arcobacter.</title>
        <authorList>
            <person name="Perez-Cataluna A."/>
            <person name="Figueras M.J."/>
        </authorList>
    </citation>
    <scope>NUCLEOTIDE SEQUENCE [LARGE SCALE GENOMIC DNA]</scope>
    <source>
        <strain evidence="11 12">CECT 9230</strain>
    </source>
</reference>
<evidence type="ECO:0000256" key="3">
    <source>
        <dbReference type="ARBA" id="ARBA00019077"/>
    </source>
</evidence>
<dbReference type="EC" id="2.4.99.12" evidence="2 9"/>
<dbReference type="GO" id="GO:0043842">
    <property type="term" value="F:Kdo transferase activity"/>
    <property type="evidence" value="ECO:0007669"/>
    <property type="project" value="UniProtKB-EC"/>
</dbReference>
<feature type="site" description="Transition state stabilizer" evidence="8">
    <location>
        <position position="196"/>
    </location>
</feature>
<comment type="subcellular location">
    <subcellularLocation>
        <location evidence="9">Cell membrane</location>
    </subcellularLocation>
</comment>
<comment type="caution">
    <text evidence="11">The sequence shown here is derived from an EMBL/GenBank/DDBJ whole genome shotgun (WGS) entry which is preliminary data.</text>
</comment>
<evidence type="ECO:0000256" key="9">
    <source>
        <dbReference type="RuleBase" id="RU365103"/>
    </source>
</evidence>
<keyword evidence="9" id="KW-1003">Cell membrane</keyword>
<dbReference type="RefSeq" id="WP_113892889.1">
    <property type="nucleotide sequence ID" value="NZ_JANJGA010000004.1"/>
</dbReference>
<name>A0A366MTZ8_9BACT</name>
<dbReference type="Proteomes" id="UP000252669">
    <property type="component" value="Unassembled WGS sequence"/>
</dbReference>
<evidence type="ECO:0000259" key="10">
    <source>
        <dbReference type="Pfam" id="PF04413"/>
    </source>
</evidence>
<evidence type="ECO:0000256" key="1">
    <source>
        <dbReference type="ARBA" id="ARBA00004713"/>
    </source>
</evidence>
<feature type="domain" description="3-deoxy-D-manno-octulosonic-acid transferase N-terminal" evidence="10">
    <location>
        <begin position="47"/>
        <end position="198"/>
    </location>
</feature>
<feature type="transmembrane region" description="Helical" evidence="9">
    <location>
        <begin position="6"/>
        <end position="25"/>
    </location>
</feature>
<sequence length="382" mass="44501">MSLFSIFYNFILIVVYILFIPFLLYKTKTNKYKQAIPAKFFLRNNPKFDKSGVWFHCCSMGEVRAIKPLIQRYKNESNVTVITNTGFSEAKNLLDSVRYLPFEIFLPFWITKQKVLVVMEAELWYMLFLVAKRKSAKTILINARISDKSYKSYKRFSFFYKKIFNNIDKVFAQSDIDKKRLEELGAKNIEIIGNIKLAQLPQKNIDLSKPKEVLITAGSTHENEEELILNSYKKDFGRLVIVPRHPERFEKVDFLIKNFIKDKDLTYHRFSSKEDFTSDIVLVDKMGILNDIYAISDVTILGGAFERIGGHNPIEPAYFGNIIISGKNIFNQKSLFDCIKNYYLVENSEIGNYLENLKTLKKPELTKAGSFDPIIKEIDKWL</sequence>
<dbReference type="InterPro" id="IPR007507">
    <property type="entry name" value="Glycos_transf_N"/>
</dbReference>
<dbReference type="NCBIfam" id="NF004389">
    <property type="entry name" value="PRK05749.1-5"/>
    <property type="match status" value="1"/>
</dbReference>
<evidence type="ECO:0000256" key="7">
    <source>
        <dbReference type="PIRSR" id="PIRSR639901-1"/>
    </source>
</evidence>
<dbReference type="GO" id="GO:0009244">
    <property type="term" value="P:lipopolysaccharide core region biosynthetic process"/>
    <property type="evidence" value="ECO:0007669"/>
    <property type="project" value="UniProtKB-UniRule"/>
</dbReference>
<comment type="similarity">
    <text evidence="9">Belongs to the glycosyltransferase group 1 family.</text>
</comment>
<evidence type="ECO:0000256" key="2">
    <source>
        <dbReference type="ARBA" id="ARBA00012621"/>
    </source>
</evidence>
<dbReference type="InterPro" id="IPR039901">
    <property type="entry name" value="Kdotransferase"/>
</dbReference>
<evidence type="ECO:0000256" key="6">
    <source>
        <dbReference type="ARBA" id="ARBA00049183"/>
    </source>
</evidence>
<dbReference type="Gene3D" id="3.40.50.2000">
    <property type="entry name" value="Glycogen Phosphorylase B"/>
    <property type="match status" value="1"/>
</dbReference>
<dbReference type="EMBL" id="PDKB01000003">
    <property type="protein sequence ID" value="RBQ29731.1"/>
    <property type="molecule type" value="Genomic_DNA"/>
</dbReference>
<gene>
    <name evidence="11" type="ORF">CRU91_02020</name>
</gene>
<evidence type="ECO:0000256" key="4">
    <source>
        <dbReference type="ARBA" id="ARBA00022679"/>
    </source>
</evidence>
<comment type="pathway">
    <text evidence="1 9">Bacterial outer membrane biogenesis; LPS core biosynthesis.</text>
</comment>
<dbReference type="GO" id="GO:0005886">
    <property type="term" value="C:plasma membrane"/>
    <property type="evidence" value="ECO:0007669"/>
    <property type="project" value="UniProtKB-SubCell"/>
</dbReference>
<dbReference type="OrthoDB" id="9789797at2"/>
<keyword evidence="9" id="KW-0812">Transmembrane</keyword>
<dbReference type="GO" id="GO:0009245">
    <property type="term" value="P:lipid A biosynthetic process"/>
    <property type="evidence" value="ECO:0007669"/>
    <property type="project" value="TreeGrafter"/>
</dbReference>
<dbReference type="PANTHER" id="PTHR42755:SF1">
    <property type="entry name" value="3-DEOXY-D-MANNO-OCTULOSONIC ACID TRANSFERASE, MITOCHONDRIAL-RELATED"/>
    <property type="match status" value="1"/>
</dbReference>
<organism evidence="11 12">
    <name type="scientific">Aliarcobacter vitoriensis</name>
    <dbReference type="NCBI Taxonomy" id="2011099"/>
    <lineage>
        <taxon>Bacteria</taxon>
        <taxon>Pseudomonadati</taxon>
        <taxon>Campylobacterota</taxon>
        <taxon>Epsilonproteobacteria</taxon>
        <taxon>Campylobacterales</taxon>
        <taxon>Arcobacteraceae</taxon>
        <taxon>Aliarcobacter</taxon>
    </lineage>
</organism>
<accession>A0A366MTZ8</accession>
<comment type="catalytic activity">
    <reaction evidence="6 9">
        <text>lipid IVA (E. coli) + CMP-3-deoxy-beta-D-manno-octulosonate = alpha-Kdo-(2-&gt;6)-lipid IVA (E. coli) + CMP + H(+)</text>
        <dbReference type="Rhea" id="RHEA:28066"/>
        <dbReference type="ChEBI" id="CHEBI:15378"/>
        <dbReference type="ChEBI" id="CHEBI:58603"/>
        <dbReference type="ChEBI" id="CHEBI:60364"/>
        <dbReference type="ChEBI" id="CHEBI:60377"/>
        <dbReference type="ChEBI" id="CHEBI:85987"/>
        <dbReference type="EC" id="2.4.99.12"/>
    </reaction>
</comment>
<keyword evidence="9" id="KW-0448">Lipopolysaccharide biosynthesis</keyword>
<evidence type="ECO:0000313" key="12">
    <source>
        <dbReference type="Proteomes" id="UP000252669"/>
    </source>
</evidence>
<evidence type="ECO:0000313" key="11">
    <source>
        <dbReference type="EMBL" id="RBQ29731.1"/>
    </source>
</evidence>
<dbReference type="PANTHER" id="PTHR42755">
    <property type="entry name" value="3-DEOXY-MANNO-OCTULOSONATE CYTIDYLYLTRANSFERASE"/>
    <property type="match status" value="1"/>
</dbReference>
<feature type="active site" description="Proton acceptor" evidence="7">
    <location>
        <position position="62"/>
    </location>
</feature>
<dbReference type="AlphaFoldDB" id="A0A366MTZ8"/>
<keyword evidence="4 9" id="KW-0808">Transferase</keyword>
<evidence type="ECO:0000256" key="5">
    <source>
        <dbReference type="ARBA" id="ARBA00031445"/>
    </source>
</evidence>
<keyword evidence="9" id="KW-1133">Transmembrane helix</keyword>
<dbReference type="Pfam" id="PF04413">
    <property type="entry name" value="Glycos_transf_N"/>
    <property type="match status" value="1"/>
</dbReference>
<protein>
    <recommendedName>
        <fullName evidence="3 9">3-deoxy-D-manno-octulosonic acid transferase</fullName>
        <shortName evidence="9">Kdo transferase</shortName>
        <ecNumber evidence="2 9">2.4.99.12</ecNumber>
    </recommendedName>
    <alternativeName>
        <fullName evidence="5 9">Lipid IV(A) 3-deoxy-D-manno-octulosonic acid transferase</fullName>
    </alternativeName>
</protein>
<proteinExistence type="inferred from homology"/>
<dbReference type="Gene3D" id="3.40.50.11720">
    <property type="entry name" value="3-Deoxy-D-manno-octulosonic-acid transferase, N-terminal domain"/>
    <property type="match status" value="1"/>
</dbReference>
<keyword evidence="12" id="KW-1185">Reference proteome</keyword>
<dbReference type="UniPathway" id="UPA00958"/>
<feature type="site" description="Transition state stabilizer" evidence="8">
    <location>
        <position position="120"/>
    </location>
</feature>
<dbReference type="InterPro" id="IPR038107">
    <property type="entry name" value="Glycos_transf_N_sf"/>
</dbReference>
<evidence type="ECO:0000256" key="8">
    <source>
        <dbReference type="PIRSR" id="PIRSR639901-2"/>
    </source>
</evidence>
<keyword evidence="9" id="KW-0472">Membrane</keyword>
<comment type="function">
    <text evidence="9">Involved in lipopolysaccharide (LPS) biosynthesis. Catalyzes the transfer of 3-deoxy-D-manno-octulosonate (Kdo) residue(s) from CMP-Kdo to lipid IV(A), the tetraacyldisaccharide-1,4'-bisphosphate precursor of lipid A.</text>
</comment>